<dbReference type="GO" id="GO:0005634">
    <property type="term" value="C:nucleus"/>
    <property type="evidence" value="ECO:0007669"/>
    <property type="project" value="UniProtKB-ARBA"/>
</dbReference>
<dbReference type="Pfam" id="PF14223">
    <property type="entry name" value="Retrotran_gag_2"/>
    <property type="match status" value="1"/>
</dbReference>
<dbReference type="Gene3D" id="3.30.420.10">
    <property type="entry name" value="Ribonuclease H-like superfamily/Ribonuclease H"/>
    <property type="match status" value="1"/>
</dbReference>
<dbReference type="InterPro" id="IPR054722">
    <property type="entry name" value="PolX-like_BBD"/>
</dbReference>
<feature type="compositionally biased region" description="Basic and acidic residues" evidence="6">
    <location>
        <begin position="913"/>
        <end position="929"/>
    </location>
</feature>
<keyword evidence="3" id="KW-0694">RNA-binding</keyword>
<comment type="caution">
    <text evidence="8">The sequence shown here is derived from an EMBL/GenBank/DDBJ whole genome shotgun (WGS) entry which is preliminary data.</text>
</comment>
<evidence type="ECO:0000313" key="8">
    <source>
        <dbReference type="EMBL" id="CAK5271313.1"/>
    </source>
</evidence>
<comment type="catalytic activity">
    <reaction evidence="4">
        <text>DNA(n) + a 2'-deoxyribonucleoside 5'-triphosphate = DNA(n+1) + diphosphate</text>
        <dbReference type="Rhea" id="RHEA:22508"/>
        <dbReference type="Rhea" id="RHEA-COMP:17339"/>
        <dbReference type="Rhea" id="RHEA-COMP:17340"/>
        <dbReference type="ChEBI" id="CHEBI:33019"/>
        <dbReference type="ChEBI" id="CHEBI:61560"/>
        <dbReference type="ChEBI" id="CHEBI:173112"/>
        <dbReference type="EC" id="2.7.7.49"/>
    </reaction>
</comment>
<keyword evidence="9" id="KW-1185">Reference proteome</keyword>
<reference evidence="8" key="1">
    <citation type="submission" date="2023-11" db="EMBL/GenBank/DDBJ databases">
        <authorList>
            <person name="De Vega J J."/>
            <person name="De Vega J J."/>
        </authorList>
    </citation>
    <scope>NUCLEOTIDE SEQUENCE</scope>
</reference>
<dbReference type="PANTHER" id="PTHR42648">
    <property type="entry name" value="TRANSPOSASE, PUTATIVE-RELATED"/>
    <property type="match status" value="1"/>
</dbReference>
<feature type="region of interest" description="Disordered" evidence="6">
    <location>
        <begin position="320"/>
        <end position="351"/>
    </location>
</feature>
<feature type="compositionally biased region" description="Polar residues" evidence="6">
    <location>
        <begin position="874"/>
        <end position="883"/>
    </location>
</feature>
<dbReference type="InterPro" id="IPR012337">
    <property type="entry name" value="RNaseH-like_sf"/>
</dbReference>
<evidence type="ECO:0000256" key="2">
    <source>
        <dbReference type="ARBA" id="ARBA00022670"/>
    </source>
</evidence>
<dbReference type="GO" id="GO:0003887">
    <property type="term" value="F:DNA-directed DNA polymerase activity"/>
    <property type="evidence" value="ECO:0007669"/>
    <property type="project" value="UniProtKB-EC"/>
</dbReference>
<evidence type="ECO:0000313" key="9">
    <source>
        <dbReference type="Proteomes" id="UP001295794"/>
    </source>
</evidence>
<accession>A0AAD2JZY3</accession>
<keyword evidence="1" id="KW-0815">Transposition</keyword>
<dbReference type="GO" id="GO:0008233">
    <property type="term" value="F:peptidase activity"/>
    <property type="evidence" value="ECO:0007669"/>
    <property type="project" value="UniProtKB-KW"/>
</dbReference>
<dbReference type="PANTHER" id="PTHR42648:SF18">
    <property type="entry name" value="RETROTRANSPOSON, UNCLASSIFIED-LIKE PROTEIN"/>
    <property type="match status" value="1"/>
</dbReference>
<evidence type="ECO:0000256" key="1">
    <source>
        <dbReference type="ARBA" id="ARBA00022578"/>
    </source>
</evidence>
<dbReference type="InterPro" id="IPR057670">
    <property type="entry name" value="SH3_retrovirus"/>
</dbReference>
<name>A0AAD2JZY3_9AGAR</name>
<sequence>MTANLPSTPMLPDEQKLAVDGSNWASWKEAAISMARGRGMTGYMYGTVVDPSGGYVANATGTPLNSDNPSPDEFFIRDGWVAAMLFQNMKDPRSHDITGSDTAYRMWTVLMAKFNRSTDLLIGMKVERLRELSLKDARVLPGHIDELVKRRADVHEVGGSIDDPLMCTIILNSLPKEEFGTALIALQMYKVVAALIQHLREWWDLVWKKRVEEEPGSAPANVMSVNISSACTNCGVNGHNQTGCWARGGGKEGQAPGWWKAPRGMEPNPSLVASHQQARIARRAQANQGPPSIPNNHHPVTPTAAFTTPMHTYVLAAETDGYGKPRRSGGGGRVSDGPFRIGRGEPDPAVLRGSVERPSLPVVYAIESATPRSNAIPTYLDSGASEHCVVNRSRFVTYEPTPGMEGNTAIKSGGQFRILGRGDVELTVKLASGELRHVRYNAVHTPDFGMNLVSLPTLDARGMRGSWGNGTLAVMNVDGVTVLDGQLASKAIGGRRLYRVDVVDGMDARTPTVAIAGRDRKQPTSLQNWHRRLGHSDVKTIQRMESKELVSGLDVLGKEIVGMCRDCILGKQDRMPFDDVVTHETEPLERVHLDLWGKARTPSFGNAIYLLLISDGGSGMKFPVFLTNKRKETVLRAFAEWLVEAEVQTERKLKVVRVDLGSEFDNDVFTDFCRNRGVAMERVPKASSSAHGHAERGNRTVIAGARTQLIESGLDPRFWAESMAAHCYVRSFVPSARHPDSIPWMRWFQKKNENGELVKPNISHLRVWGSTCWVKDLDNSEGKLGRQSWEGRMVGYMGRRGYRIYDPRRMRVFEVRNVIFEEGEPHRTQANPGHEDGEGILSQDKESDPSPEHDTERDERQVESQMTTEERQDQGTPDLTPQATVPELPRRSGRVPKPSRAILESQVSNQIEEEARRAGEDWAKDAVRP</sequence>
<dbReference type="InterPro" id="IPR036397">
    <property type="entry name" value="RNaseH_sf"/>
</dbReference>
<dbReference type="Pfam" id="PF22936">
    <property type="entry name" value="Pol_BBD"/>
    <property type="match status" value="1"/>
</dbReference>
<dbReference type="PROSITE" id="PS50994">
    <property type="entry name" value="INTEGRASE"/>
    <property type="match status" value="1"/>
</dbReference>
<keyword evidence="2" id="KW-0378">Hydrolase</keyword>
<dbReference type="SUPFAM" id="SSF53098">
    <property type="entry name" value="Ribonuclease H-like"/>
    <property type="match status" value="1"/>
</dbReference>
<evidence type="ECO:0000256" key="6">
    <source>
        <dbReference type="SAM" id="MobiDB-lite"/>
    </source>
</evidence>
<evidence type="ECO:0000256" key="3">
    <source>
        <dbReference type="ARBA" id="ARBA00022884"/>
    </source>
</evidence>
<keyword evidence="2" id="KW-0645">Protease</keyword>
<feature type="domain" description="Integrase catalytic" evidence="7">
    <location>
        <begin position="583"/>
        <end position="751"/>
    </location>
</feature>
<comment type="catalytic activity">
    <reaction evidence="5">
        <text>DNA(n) + a 2'-deoxyribonucleoside 5'-triphosphate = DNA(n+1) + diphosphate</text>
        <dbReference type="Rhea" id="RHEA:22508"/>
        <dbReference type="Rhea" id="RHEA-COMP:17339"/>
        <dbReference type="Rhea" id="RHEA-COMP:17340"/>
        <dbReference type="ChEBI" id="CHEBI:33019"/>
        <dbReference type="ChEBI" id="CHEBI:61560"/>
        <dbReference type="ChEBI" id="CHEBI:173112"/>
        <dbReference type="EC" id="2.7.7.7"/>
    </reaction>
</comment>
<dbReference type="InterPro" id="IPR025724">
    <property type="entry name" value="GAG-pre-integrase_dom"/>
</dbReference>
<gene>
    <name evidence="8" type="ORF">MYCIT1_LOCUS16277</name>
</gene>
<dbReference type="AlphaFoldDB" id="A0AAD2JZY3"/>
<feature type="region of interest" description="Disordered" evidence="6">
    <location>
        <begin position="823"/>
        <end position="929"/>
    </location>
</feature>
<dbReference type="Pfam" id="PF13976">
    <property type="entry name" value="gag_pre-integrs"/>
    <property type="match status" value="1"/>
</dbReference>
<organism evidence="8 9">
    <name type="scientific">Mycena citricolor</name>
    <dbReference type="NCBI Taxonomy" id="2018698"/>
    <lineage>
        <taxon>Eukaryota</taxon>
        <taxon>Fungi</taxon>
        <taxon>Dikarya</taxon>
        <taxon>Basidiomycota</taxon>
        <taxon>Agaricomycotina</taxon>
        <taxon>Agaricomycetes</taxon>
        <taxon>Agaricomycetidae</taxon>
        <taxon>Agaricales</taxon>
        <taxon>Marasmiineae</taxon>
        <taxon>Mycenaceae</taxon>
        <taxon>Mycena</taxon>
    </lineage>
</organism>
<dbReference type="GO" id="GO:0003723">
    <property type="term" value="F:RNA binding"/>
    <property type="evidence" value="ECO:0007669"/>
    <property type="project" value="UniProtKB-KW"/>
</dbReference>
<proteinExistence type="predicted"/>
<evidence type="ECO:0000259" key="7">
    <source>
        <dbReference type="PROSITE" id="PS50994"/>
    </source>
</evidence>
<dbReference type="EMBL" id="CAVNYO010000169">
    <property type="protein sequence ID" value="CAK5271313.1"/>
    <property type="molecule type" value="Genomic_DNA"/>
</dbReference>
<dbReference type="GO" id="GO:0003964">
    <property type="term" value="F:RNA-directed DNA polymerase activity"/>
    <property type="evidence" value="ECO:0007669"/>
    <property type="project" value="UniProtKB-EC"/>
</dbReference>
<dbReference type="InterPro" id="IPR001584">
    <property type="entry name" value="Integrase_cat-core"/>
</dbReference>
<dbReference type="GO" id="GO:0015074">
    <property type="term" value="P:DNA integration"/>
    <property type="evidence" value="ECO:0007669"/>
    <property type="project" value="InterPro"/>
</dbReference>
<protein>
    <recommendedName>
        <fullName evidence="7">Integrase catalytic domain-containing protein</fullName>
    </recommendedName>
</protein>
<dbReference type="InterPro" id="IPR039537">
    <property type="entry name" value="Retrotran_Ty1/copia-like"/>
</dbReference>
<evidence type="ECO:0000256" key="5">
    <source>
        <dbReference type="ARBA" id="ARBA00049244"/>
    </source>
</evidence>
<dbReference type="GO" id="GO:0032196">
    <property type="term" value="P:transposition"/>
    <property type="evidence" value="ECO:0007669"/>
    <property type="project" value="UniProtKB-KW"/>
</dbReference>
<dbReference type="Proteomes" id="UP001295794">
    <property type="component" value="Unassembled WGS sequence"/>
</dbReference>
<dbReference type="Pfam" id="PF25597">
    <property type="entry name" value="SH3_retrovirus"/>
    <property type="match status" value="1"/>
</dbReference>
<evidence type="ECO:0000256" key="4">
    <source>
        <dbReference type="ARBA" id="ARBA00048173"/>
    </source>
</evidence>
<feature type="compositionally biased region" description="Basic and acidic residues" evidence="6">
    <location>
        <begin position="823"/>
        <end position="873"/>
    </location>
</feature>
<dbReference type="GO" id="GO:0006508">
    <property type="term" value="P:proteolysis"/>
    <property type="evidence" value="ECO:0007669"/>
    <property type="project" value="UniProtKB-KW"/>
</dbReference>